<dbReference type="RefSeq" id="WP_338004625.1">
    <property type="nucleotide sequence ID" value="NZ_JAOPKA010000010.1"/>
</dbReference>
<dbReference type="EMBL" id="JAOPKA010000010">
    <property type="protein sequence ID" value="MCU4742810.1"/>
    <property type="molecule type" value="Genomic_DNA"/>
</dbReference>
<name>A0AAP2Z1P0_9EURY</name>
<evidence type="ECO:0000256" key="1">
    <source>
        <dbReference type="ARBA" id="ARBA00005662"/>
    </source>
</evidence>
<dbReference type="PANTHER" id="PTHR33393:SF11">
    <property type="entry name" value="POLYGLUTAMINE SYNTHESIS ACCESSORY PROTEIN RV0574C-RELATED"/>
    <property type="match status" value="1"/>
</dbReference>
<accession>A0AAP2Z1P0</accession>
<dbReference type="Proteomes" id="UP001321018">
    <property type="component" value="Unassembled WGS sequence"/>
</dbReference>
<dbReference type="InterPro" id="IPR052169">
    <property type="entry name" value="CW_Biosynth-Accessory"/>
</dbReference>
<dbReference type="AlphaFoldDB" id="A0AAP2Z1P0"/>
<dbReference type="InterPro" id="IPR029052">
    <property type="entry name" value="Metallo-depent_PP-like"/>
</dbReference>
<dbReference type="SUPFAM" id="SSF56300">
    <property type="entry name" value="Metallo-dependent phosphatases"/>
    <property type="match status" value="1"/>
</dbReference>
<feature type="domain" description="Capsule synthesis protein CapA" evidence="2">
    <location>
        <begin position="17"/>
        <end position="254"/>
    </location>
</feature>
<evidence type="ECO:0000259" key="2">
    <source>
        <dbReference type="SMART" id="SM00854"/>
    </source>
</evidence>
<evidence type="ECO:0000313" key="3">
    <source>
        <dbReference type="EMBL" id="MCU4742810.1"/>
    </source>
</evidence>
<sequence>MSVETLTEKEPSETSVQLLAVGDIMPGAAYFSPLVDENSTLNTIMEEPKQIVEENVLQSFEGGDVVFGNLECVISDDIMNNDLGVPKRMVAPPETLDFIEECGFDILNLNNNHILDYGSSLVAATQNQLESHNINHIGNPLRKEIPITITTKGLDIHFIGYNLCEEGNTADESEIFKTLDELSSVAGMVVVSVHWGWGYEHTLKPAPSQINLGHKLIDGGADIVLGHHSHTFQPVEKYNDGVIAYSLGNFLFDMWRDENIESGILGIKIAVENEPKEGKIEGVNVIPISQKNGMIDKTTSSRISNSVIYGSPQNNSEKEYRIYAEKIKQKHRCDVVQQYIRNFHKFPLEFHLSTLSQWFAKISTNKLGDE</sequence>
<gene>
    <name evidence="3" type="ORF">OB960_15580</name>
</gene>
<dbReference type="SMART" id="SM00854">
    <property type="entry name" value="PGA_cap"/>
    <property type="match status" value="1"/>
</dbReference>
<organism evidence="3 4">
    <name type="scientific">Natronoglomus mannanivorans</name>
    <dbReference type="NCBI Taxonomy" id="2979990"/>
    <lineage>
        <taxon>Archaea</taxon>
        <taxon>Methanobacteriati</taxon>
        <taxon>Methanobacteriota</taxon>
        <taxon>Stenosarchaea group</taxon>
        <taxon>Halobacteria</taxon>
        <taxon>Halobacteriales</taxon>
        <taxon>Natrialbaceae</taxon>
        <taxon>Natronoglomus</taxon>
    </lineage>
</organism>
<evidence type="ECO:0000313" key="4">
    <source>
        <dbReference type="Proteomes" id="UP001321018"/>
    </source>
</evidence>
<dbReference type="CDD" id="cd07381">
    <property type="entry name" value="MPP_CapA"/>
    <property type="match status" value="1"/>
</dbReference>
<proteinExistence type="inferred from homology"/>
<dbReference type="InterPro" id="IPR019079">
    <property type="entry name" value="Capsule_synth_CapA"/>
</dbReference>
<dbReference type="Gene3D" id="3.60.21.10">
    <property type="match status" value="1"/>
</dbReference>
<dbReference type="Pfam" id="PF09587">
    <property type="entry name" value="PGA_cap"/>
    <property type="match status" value="1"/>
</dbReference>
<comment type="caution">
    <text evidence="3">The sequence shown here is derived from an EMBL/GenBank/DDBJ whole genome shotgun (WGS) entry which is preliminary data.</text>
</comment>
<protein>
    <submittedName>
        <fullName evidence="3">CapA family protein</fullName>
    </submittedName>
</protein>
<comment type="similarity">
    <text evidence="1">Belongs to the CapA family.</text>
</comment>
<reference evidence="3" key="1">
    <citation type="submission" date="2022-09" db="EMBL/GenBank/DDBJ databases">
        <title>Enrichment on poylsaccharides allowed isolation of novel metabolic and taxonomic groups of Haloarchaea.</title>
        <authorList>
            <person name="Sorokin D.Y."/>
            <person name="Elcheninov A.G."/>
            <person name="Khizhniak T.V."/>
            <person name="Kolganova T.V."/>
            <person name="Kublanov I.V."/>
        </authorList>
    </citation>
    <scope>NUCLEOTIDE SEQUENCE</scope>
    <source>
        <strain evidence="3">AArc-xg1-1</strain>
    </source>
</reference>
<dbReference type="PANTHER" id="PTHR33393">
    <property type="entry name" value="POLYGLUTAMINE SYNTHESIS ACCESSORY PROTEIN RV0574C-RELATED"/>
    <property type="match status" value="1"/>
</dbReference>